<dbReference type="InterPro" id="IPR003661">
    <property type="entry name" value="HisK_dim/P_dom"/>
</dbReference>
<keyword evidence="9" id="KW-0808">Transferase</keyword>
<dbReference type="GO" id="GO:0005524">
    <property type="term" value="F:ATP binding"/>
    <property type="evidence" value="ECO:0007669"/>
    <property type="project" value="UniProtKB-KW"/>
</dbReference>
<evidence type="ECO:0000256" key="8">
    <source>
        <dbReference type="ARBA" id="ARBA00022592"/>
    </source>
</evidence>
<evidence type="ECO:0000259" key="20">
    <source>
        <dbReference type="PROSITE" id="PS50109"/>
    </source>
</evidence>
<keyword evidence="10 19" id="KW-0812">Transmembrane</keyword>
<feature type="transmembrane region" description="Helical" evidence="19">
    <location>
        <begin position="12"/>
        <end position="43"/>
    </location>
</feature>
<evidence type="ECO:0000256" key="1">
    <source>
        <dbReference type="ARBA" id="ARBA00000085"/>
    </source>
</evidence>
<dbReference type="PANTHER" id="PTHR45453:SF1">
    <property type="entry name" value="PHOSPHATE REGULON SENSOR PROTEIN PHOR"/>
    <property type="match status" value="1"/>
</dbReference>
<dbReference type="NCBIfam" id="TIGR02966">
    <property type="entry name" value="phoR_proteo"/>
    <property type="match status" value="1"/>
</dbReference>
<dbReference type="SMART" id="SM00091">
    <property type="entry name" value="PAS"/>
    <property type="match status" value="1"/>
</dbReference>
<proteinExistence type="predicted"/>
<evidence type="ECO:0000256" key="14">
    <source>
        <dbReference type="ARBA" id="ARBA00022989"/>
    </source>
</evidence>
<dbReference type="Gene3D" id="3.30.450.20">
    <property type="entry name" value="PAS domain"/>
    <property type="match status" value="1"/>
</dbReference>
<evidence type="ECO:0000256" key="15">
    <source>
        <dbReference type="ARBA" id="ARBA00023012"/>
    </source>
</evidence>
<dbReference type="InterPro" id="IPR005467">
    <property type="entry name" value="His_kinase_dom"/>
</dbReference>
<dbReference type="InterPro" id="IPR050351">
    <property type="entry name" value="BphY/WalK/GraS-like"/>
</dbReference>
<evidence type="ECO:0000256" key="17">
    <source>
        <dbReference type="ARBA" id="ARBA00025207"/>
    </source>
</evidence>
<keyword evidence="7" id="KW-0597">Phosphoprotein</keyword>
<reference evidence="22 23" key="1">
    <citation type="submission" date="2018-07" db="EMBL/GenBank/DDBJ databases">
        <title>Marsedoiliclastica nanhaica gen. nov. sp. nov., a novel marine hydrocarbonoclastic bacterium isolated from an in-situ enriched hydrocarbon-degrading consortium in deep-sea sediment.</title>
        <authorList>
            <person name="Dong C."/>
            <person name="Ma T."/>
            <person name="Liu R."/>
            <person name="Shao Z."/>
        </authorList>
    </citation>
    <scope>NUCLEOTIDE SEQUENCE [LARGE SCALE GENOMIC DNA]</scope>
    <source>
        <strain evidence="23">soil36-7</strain>
    </source>
</reference>
<dbReference type="GO" id="GO:0016036">
    <property type="term" value="P:cellular response to phosphate starvation"/>
    <property type="evidence" value="ECO:0007669"/>
    <property type="project" value="TreeGrafter"/>
</dbReference>
<dbReference type="SUPFAM" id="SSF55874">
    <property type="entry name" value="ATPase domain of HSP90 chaperone/DNA topoisomerase II/histidine kinase"/>
    <property type="match status" value="1"/>
</dbReference>
<dbReference type="CDD" id="cd00082">
    <property type="entry name" value="HisKA"/>
    <property type="match status" value="1"/>
</dbReference>
<evidence type="ECO:0000256" key="3">
    <source>
        <dbReference type="ARBA" id="ARBA00012438"/>
    </source>
</evidence>
<dbReference type="AlphaFoldDB" id="A0A4P7XKI2"/>
<dbReference type="InterPro" id="IPR035965">
    <property type="entry name" value="PAS-like_dom_sf"/>
</dbReference>
<dbReference type="InterPro" id="IPR014310">
    <property type="entry name" value="Sig_transdc_His_kinase_PhoR"/>
</dbReference>
<dbReference type="InterPro" id="IPR000014">
    <property type="entry name" value="PAS"/>
</dbReference>
<evidence type="ECO:0000256" key="19">
    <source>
        <dbReference type="SAM" id="Phobius"/>
    </source>
</evidence>
<gene>
    <name evidence="22" type="primary">phoR</name>
    <name evidence="22" type="ORF">soil367_16065</name>
</gene>
<evidence type="ECO:0000256" key="16">
    <source>
        <dbReference type="ARBA" id="ARBA00023136"/>
    </source>
</evidence>
<evidence type="ECO:0000256" key="11">
    <source>
        <dbReference type="ARBA" id="ARBA00022741"/>
    </source>
</evidence>
<comment type="function">
    <text evidence="17">Member of the two-component regulatory system PhoR/PhoB involved in the phosphate regulon genes expression. PhoR may function as a membrane-associated protein kinase that phosphorylates PhoB in response to environmental signals.</text>
</comment>
<dbReference type="Proteomes" id="UP000298049">
    <property type="component" value="Chromosome"/>
</dbReference>
<dbReference type="SUPFAM" id="SSF55785">
    <property type="entry name" value="PYP-like sensor domain (PAS domain)"/>
    <property type="match status" value="1"/>
</dbReference>
<accession>A0A4P7XKI2</accession>
<keyword evidence="6" id="KW-1003">Cell membrane</keyword>
<dbReference type="Pfam" id="PF00512">
    <property type="entry name" value="HisKA"/>
    <property type="match status" value="1"/>
</dbReference>
<evidence type="ECO:0000256" key="6">
    <source>
        <dbReference type="ARBA" id="ARBA00022475"/>
    </source>
</evidence>
<dbReference type="KEGG" id="hmi:soil367_16065"/>
<dbReference type="InterPro" id="IPR004358">
    <property type="entry name" value="Sig_transdc_His_kin-like_C"/>
</dbReference>
<evidence type="ECO:0000256" key="13">
    <source>
        <dbReference type="ARBA" id="ARBA00022840"/>
    </source>
</evidence>
<dbReference type="GO" id="GO:0006817">
    <property type="term" value="P:phosphate ion transport"/>
    <property type="evidence" value="ECO:0007669"/>
    <property type="project" value="UniProtKB-KW"/>
</dbReference>
<dbReference type="CDD" id="cd00130">
    <property type="entry name" value="PAS"/>
    <property type="match status" value="1"/>
</dbReference>
<dbReference type="Gene3D" id="1.10.287.130">
    <property type="match status" value="1"/>
</dbReference>
<dbReference type="GO" id="GO:0005886">
    <property type="term" value="C:plasma membrane"/>
    <property type="evidence" value="ECO:0007669"/>
    <property type="project" value="UniProtKB-SubCell"/>
</dbReference>
<dbReference type="SMART" id="SM00387">
    <property type="entry name" value="HATPase_c"/>
    <property type="match status" value="1"/>
</dbReference>
<dbReference type="InterPro" id="IPR021766">
    <property type="entry name" value="PhoR_N"/>
</dbReference>
<dbReference type="Pfam" id="PF11808">
    <property type="entry name" value="PhoR"/>
    <property type="match status" value="1"/>
</dbReference>
<dbReference type="OrthoDB" id="9813151at2"/>
<dbReference type="SUPFAM" id="SSF47384">
    <property type="entry name" value="Homodimeric domain of signal transducing histidine kinase"/>
    <property type="match status" value="1"/>
</dbReference>
<feature type="domain" description="Histidine kinase" evidence="20">
    <location>
        <begin position="211"/>
        <end position="429"/>
    </location>
</feature>
<dbReference type="GO" id="GO:0004721">
    <property type="term" value="F:phosphoprotein phosphatase activity"/>
    <property type="evidence" value="ECO:0007669"/>
    <property type="project" value="InterPro"/>
</dbReference>
<dbReference type="Pfam" id="PF02518">
    <property type="entry name" value="HATPase_c"/>
    <property type="match status" value="1"/>
</dbReference>
<dbReference type="SMART" id="SM00388">
    <property type="entry name" value="HisKA"/>
    <property type="match status" value="1"/>
</dbReference>
<keyword evidence="12 22" id="KW-0418">Kinase</keyword>
<dbReference type="PROSITE" id="PS50112">
    <property type="entry name" value="PAS"/>
    <property type="match status" value="1"/>
</dbReference>
<keyword evidence="16 19" id="KW-0472">Membrane</keyword>
<evidence type="ECO:0000256" key="5">
    <source>
        <dbReference type="ARBA" id="ARBA00022448"/>
    </source>
</evidence>
<evidence type="ECO:0000256" key="7">
    <source>
        <dbReference type="ARBA" id="ARBA00022553"/>
    </source>
</evidence>
<keyword evidence="23" id="KW-1185">Reference proteome</keyword>
<dbReference type="PANTHER" id="PTHR45453">
    <property type="entry name" value="PHOSPHATE REGULON SENSOR PROTEIN PHOR"/>
    <property type="match status" value="1"/>
</dbReference>
<dbReference type="InterPro" id="IPR036890">
    <property type="entry name" value="HATPase_C_sf"/>
</dbReference>
<keyword evidence="14 19" id="KW-1133">Transmembrane helix</keyword>
<organism evidence="22 23">
    <name type="scientific">Hydrocarboniclastica marina</name>
    <dbReference type="NCBI Taxonomy" id="2259620"/>
    <lineage>
        <taxon>Bacteria</taxon>
        <taxon>Pseudomonadati</taxon>
        <taxon>Pseudomonadota</taxon>
        <taxon>Gammaproteobacteria</taxon>
        <taxon>Alteromonadales</taxon>
        <taxon>Alteromonadaceae</taxon>
        <taxon>Hydrocarboniclastica</taxon>
    </lineage>
</organism>
<evidence type="ECO:0000259" key="21">
    <source>
        <dbReference type="PROSITE" id="PS50112"/>
    </source>
</evidence>
<dbReference type="Pfam" id="PF00989">
    <property type="entry name" value="PAS"/>
    <property type="match status" value="1"/>
</dbReference>
<evidence type="ECO:0000256" key="10">
    <source>
        <dbReference type="ARBA" id="ARBA00022692"/>
    </source>
</evidence>
<dbReference type="Gene3D" id="3.30.565.10">
    <property type="entry name" value="Histidine kinase-like ATPase, C-terminal domain"/>
    <property type="match status" value="1"/>
</dbReference>
<protein>
    <recommendedName>
        <fullName evidence="4">Phosphate regulon sensor protein PhoR</fullName>
        <ecNumber evidence="3">2.7.13.3</ecNumber>
    </recommendedName>
</protein>
<dbReference type="FunFam" id="1.10.287.130:FF:000001">
    <property type="entry name" value="Two-component sensor histidine kinase"/>
    <property type="match status" value="1"/>
</dbReference>
<dbReference type="FunFam" id="3.30.565.10:FF:000006">
    <property type="entry name" value="Sensor histidine kinase WalK"/>
    <property type="match status" value="1"/>
</dbReference>
<evidence type="ECO:0000256" key="4">
    <source>
        <dbReference type="ARBA" id="ARBA00019665"/>
    </source>
</evidence>
<evidence type="ECO:0000313" key="22">
    <source>
        <dbReference type="EMBL" id="QCF27323.1"/>
    </source>
</evidence>
<feature type="region of interest" description="Disordered" evidence="18">
    <location>
        <begin position="432"/>
        <end position="451"/>
    </location>
</feature>
<dbReference type="InterPro" id="IPR036097">
    <property type="entry name" value="HisK_dim/P_sf"/>
</dbReference>
<sequence>MHFNRKPYLKRLALYLFLASVAGLLVGQLPWVLLAAVSGYLFWTIRHALRLQRWLAHPNLNEEPPEARGLWGELFDGLYRMQRRHLHDRDRQQALVDRIQESTNSLRDGVVMTDARGRLEWWNISAERFLGLKGPVDQGQVIHNLIRAPQFRAYFEAKRYADPLELQSPAHPHLKLQFEINLFGDNDRLITVKDVSRLHHLESMRKDFVSNVSHELRTPLTVITGYLETLGEQSDALPPRWGKALQSMARQAARMDALVNDLILLAKLESDDTIRNRDKRTVVGPLLRSIEQDAISLSGGANHHIELTDEGPEQLFGDENQLRSAFSNIVFNAVRYSPPDGRIQLRWWSDSEGAHFSVRDQGDGIDPIHIPRLTERFYRADPSRHQDSGGTGLGLAIVKHVLLNHDGKLEIKSELGVGSEFICHLPTARIAEPGEPETDDSIALSGGLQRD</sequence>
<keyword evidence="11" id="KW-0547">Nucleotide-binding</keyword>
<keyword evidence="15" id="KW-0902">Two-component regulatory system</keyword>
<dbReference type="PROSITE" id="PS50109">
    <property type="entry name" value="HIS_KIN"/>
    <property type="match status" value="1"/>
</dbReference>
<comment type="catalytic activity">
    <reaction evidence="1">
        <text>ATP + protein L-histidine = ADP + protein N-phospho-L-histidine.</text>
        <dbReference type="EC" id="2.7.13.3"/>
    </reaction>
</comment>
<dbReference type="InterPro" id="IPR003594">
    <property type="entry name" value="HATPase_dom"/>
</dbReference>
<keyword evidence="5" id="KW-0813">Transport</keyword>
<evidence type="ECO:0000256" key="18">
    <source>
        <dbReference type="SAM" id="MobiDB-lite"/>
    </source>
</evidence>
<dbReference type="PRINTS" id="PR00344">
    <property type="entry name" value="BCTRLSENSOR"/>
</dbReference>
<name>A0A4P7XKI2_9ALTE</name>
<evidence type="ECO:0000256" key="12">
    <source>
        <dbReference type="ARBA" id="ARBA00022777"/>
    </source>
</evidence>
<dbReference type="NCBIfam" id="NF008235">
    <property type="entry name" value="PRK11006.1"/>
    <property type="match status" value="1"/>
</dbReference>
<keyword evidence="8" id="KW-0592">Phosphate transport</keyword>
<dbReference type="GO" id="GO:0006355">
    <property type="term" value="P:regulation of DNA-templated transcription"/>
    <property type="evidence" value="ECO:0007669"/>
    <property type="project" value="InterPro"/>
</dbReference>
<dbReference type="EC" id="2.7.13.3" evidence="3"/>
<keyword evidence="13" id="KW-0067">ATP-binding</keyword>
<dbReference type="RefSeq" id="WP_136550034.1">
    <property type="nucleotide sequence ID" value="NZ_CP031093.1"/>
</dbReference>
<feature type="domain" description="PAS" evidence="21">
    <location>
        <begin position="92"/>
        <end position="132"/>
    </location>
</feature>
<comment type="subcellular location">
    <subcellularLocation>
        <location evidence="2">Cell membrane</location>
    </subcellularLocation>
</comment>
<dbReference type="EMBL" id="CP031093">
    <property type="protein sequence ID" value="QCF27323.1"/>
    <property type="molecule type" value="Genomic_DNA"/>
</dbReference>
<evidence type="ECO:0000313" key="23">
    <source>
        <dbReference type="Proteomes" id="UP000298049"/>
    </source>
</evidence>
<evidence type="ECO:0000256" key="9">
    <source>
        <dbReference type="ARBA" id="ARBA00022679"/>
    </source>
</evidence>
<evidence type="ECO:0000256" key="2">
    <source>
        <dbReference type="ARBA" id="ARBA00004236"/>
    </source>
</evidence>
<dbReference type="InterPro" id="IPR013767">
    <property type="entry name" value="PAS_fold"/>
</dbReference>
<dbReference type="GO" id="GO:0000155">
    <property type="term" value="F:phosphorelay sensor kinase activity"/>
    <property type="evidence" value="ECO:0007669"/>
    <property type="project" value="InterPro"/>
</dbReference>